<accession>A0A0C3SM37</accession>
<dbReference type="OMA" id="PSPRVGC"/>
<evidence type="ECO:0000313" key="7">
    <source>
        <dbReference type="Proteomes" id="UP000011087"/>
    </source>
</evidence>
<dbReference type="Proteomes" id="UP000011087">
    <property type="component" value="Unassembled WGS sequence"/>
</dbReference>
<evidence type="ECO:0000256" key="3">
    <source>
        <dbReference type="SAM" id="MobiDB-lite"/>
    </source>
</evidence>
<proteinExistence type="predicted"/>
<sequence length="606" mass="69409">MRQKKQGKGAEKTALKTAKKAAKREAKERSKSGLPEEEDIELILNQLAAKDRDRKVVTEEICEQPTPRVHASFTCNPLKENEFFLFGGEYYNGERVFVYNHLFRLKENKGVLTWSQVTSPNTPKPRSSHQAVASRTHLYIFGGEFTSPSQMQFYHHKDMWRLDAANCQWEEITSKNGPSPRSGHRAILWKNSMFVFGGFYDTGHDVRYFNDAYLFEFGEMKWKKLGEDKKGDNVSWPSPRSACGIGEFEDMIFVYGGYTKHGRSFSSSDDSHGIVHTDMWSLDPRAVVWTKVRRGGIPPSPRCGFSTCVHKKRNLVVFGGVHDEYSKHDLTSTFFNDIFVFRMDQRRWFPDEKVEVVQEVTEEDTNSSRPMKRINSHLSVRGNELIIFGGKVDADKREVTLDDIWTLDMSKLTEFKMIQQLSAAASFWVEDEDEEDEEDDGAWDSEDMEGSDSEDGTEEESEDDEEVEMETDADEKLGEGHEAAAAAIASMSREARRKRGMELRAELSKFEEEEIPKVGEGLKEFFDRTRDRWGMQAWESRKSSGKQMRRDGFMLAVARFEVLEPLVTEFARLVKLEEEESIDAAEGSVSHGSGKTVSSTRPREHK</sequence>
<dbReference type="Gene3D" id="2.120.10.80">
    <property type="entry name" value="Kelch-type beta propeller"/>
    <property type="match status" value="2"/>
</dbReference>
<evidence type="ECO:0000313" key="6">
    <source>
        <dbReference type="EnsemblProtists" id="EKX32725"/>
    </source>
</evidence>
<dbReference type="PANTHER" id="PTHR46063">
    <property type="entry name" value="KELCH DOMAIN-CONTAINING PROTEIN"/>
    <property type="match status" value="1"/>
</dbReference>
<feature type="compositionally biased region" description="Polar residues" evidence="3">
    <location>
        <begin position="590"/>
        <end position="600"/>
    </location>
</feature>
<feature type="domain" description="DUF4110" evidence="4">
    <location>
        <begin position="513"/>
        <end position="583"/>
    </location>
</feature>
<reference evidence="6" key="3">
    <citation type="submission" date="2016-03" db="UniProtKB">
        <authorList>
            <consortium name="EnsemblProtists"/>
        </authorList>
    </citation>
    <scope>IDENTIFICATION</scope>
</reference>
<dbReference type="EnsemblProtists" id="EKX32725">
    <property type="protein sequence ID" value="EKX32725"/>
    <property type="gene ID" value="GUITHDRAFT_82055"/>
</dbReference>
<dbReference type="AlphaFoldDB" id="A0A0C3SM37"/>
<keyword evidence="1" id="KW-0880">Kelch repeat</keyword>
<dbReference type="InterPro" id="IPR025183">
    <property type="entry name" value="DUF4110"/>
</dbReference>
<dbReference type="PANTHER" id="PTHR46063:SF1">
    <property type="entry name" value="KELCH DOMAIN-CONTAINING PROTEIN 4"/>
    <property type="match status" value="1"/>
</dbReference>
<dbReference type="InterPro" id="IPR052588">
    <property type="entry name" value="Kelch_domain_protein"/>
</dbReference>
<keyword evidence="7" id="KW-1185">Reference proteome</keyword>
<feature type="domain" description="Attractin/MKLN-like beta-propeller" evidence="5">
    <location>
        <begin position="84"/>
        <end position="353"/>
    </location>
</feature>
<keyword evidence="2" id="KW-0677">Repeat</keyword>
<evidence type="ECO:0000259" key="4">
    <source>
        <dbReference type="Pfam" id="PF13422"/>
    </source>
</evidence>
<feature type="compositionally biased region" description="Acidic residues" evidence="3">
    <location>
        <begin position="429"/>
        <end position="473"/>
    </location>
</feature>
<feature type="region of interest" description="Disordered" evidence="3">
    <location>
        <begin position="1"/>
        <end position="37"/>
    </location>
</feature>
<organism evidence="6 7">
    <name type="scientific">Guillardia theta (strain CCMP2712)</name>
    <name type="common">Cryptophyte</name>
    <dbReference type="NCBI Taxonomy" id="905079"/>
    <lineage>
        <taxon>Eukaryota</taxon>
        <taxon>Cryptophyceae</taxon>
        <taxon>Pyrenomonadales</taxon>
        <taxon>Geminigeraceae</taxon>
        <taxon>Guillardia</taxon>
    </lineage>
</organism>
<dbReference type="InterPro" id="IPR015915">
    <property type="entry name" value="Kelch-typ_b-propeller"/>
</dbReference>
<dbReference type="Pfam" id="PF24981">
    <property type="entry name" value="Beta-prop_ATRN-LZTR1"/>
    <property type="match status" value="1"/>
</dbReference>
<dbReference type="SUPFAM" id="SSF117281">
    <property type="entry name" value="Kelch motif"/>
    <property type="match status" value="1"/>
</dbReference>
<evidence type="ECO:0000259" key="5">
    <source>
        <dbReference type="Pfam" id="PF24981"/>
    </source>
</evidence>
<dbReference type="Pfam" id="PF13422">
    <property type="entry name" value="DUF4110"/>
    <property type="match status" value="1"/>
</dbReference>
<name>A0A0C3SM37_GUITC</name>
<protein>
    <submittedName>
        <fullName evidence="6">Uncharacterized protein</fullName>
    </submittedName>
</protein>
<feature type="region of interest" description="Disordered" evidence="3">
    <location>
        <begin position="427"/>
        <end position="479"/>
    </location>
</feature>
<evidence type="ECO:0000256" key="1">
    <source>
        <dbReference type="ARBA" id="ARBA00022441"/>
    </source>
</evidence>
<reference evidence="7" key="2">
    <citation type="submission" date="2012-11" db="EMBL/GenBank/DDBJ databases">
        <authorList>
            <person name="Kuo A."/>
            <person name="Curtis B.A."/>
            <person name="Tanifuji G."/>
            <person name="Burki F."/>
            <person name="Gruber A."/>
            <person name="Irimia M."/>
            <person name="Maruyama S."/>
            <person name="Arias M.C."/>
            <person name="Ball S.G."/>
            <person name="Gile G.H."/>
            <person name="Hirakawa Y."/>
            <person name="Hopkins J.F."/>
            <person name="Rensing S.A."/>
            <person name="Schmutz J."/>
            <person name="Symeonidi A."/>
            <person name="Elias M."/>
            <person name="Eveleigh R.J."/>
            <person name="Herman E.K."/>
            <person name="Klute M.J."/>
            <person name="Nakayama T."/>
            <person name="Obornik M."/>
            <person name="Reyes-Prieto A."/>
            <person name="Armbrust E.V."/>
            <person name="Aves S.J."/>
            <person name="Beiko R.G."/>
            <person name="Coutinho P."/>
            <person name="Dacks J.B."/>
            <person name="Durnford D.G."/>
            <person name="Fast N.M."/>
            <person name="Green B.R."/>
            <person name="Grisdale C."/>
            <person name="Hempe F."/>
            <person name="Henrissat B."/>
            <person name="Hoppner M.P."/>
            <person name="Ishida K.-I."/>
            <person name="Kim E."/>
            <person name="Koreny L."/>
            <person name="Kroth P.G."/>
            <person name="Liu Y."/>
            <person name="Malik S.-B."/>
            <person name="Maier U.G."/>
            <person name="McRose D."/>
            <person name="Mock T."/>
            <person name="Neilson J.A."/>
            <person name="Onodera N.T."/>
            <person name="Poole A.M."/>
            <person name="Pritham E.J."/>
            <person name="Richards T.A."/>
            <person name="Rocap G."/>
            <person name="Roy S.W."/>
            <person name="Sarai C."/>
            <person name="Schaack S."/>
            <person name="Shirato S."/>
            <person name="Slamovits C.H."/>
            <person name="Spencer D.F."/>
            <person name="Suzuki S."/>
            <person name="Worden A.Z."/>
            <person name="Zauner S."/>
            <person name="Barry K."/>
            <person name="Bell C."/>
            <person name="Bharti A.K."/>
            <person name="Crow J.A."/>
            <person name="Grimwood J."/>
            <person name="Kramer R."/>
            <person name="Lindquist E."/>
            <person name="Lucas S."/>
            <person name="Salamov A."/>
            <person name="McFadden G.I."/>
            <person name="Lane C.E."/>
            <person name="Keeling P.J."/>
            <person name="Gray M.W."/>
            <person name="Grigoriev I.V."/>
            <person name="Archibald J.M."/>
        </authorList>
    </citation>
    <scope>NUCLEOTIDE SEQUENCE</scope>
    <source>
        <strain evidence="7">CCMP2712</strain>
    </source>
</reference>
<reference evidence="7" key="1">
    <citation type="journal article" date="2012" name="Nature">
        <title>Algal genomes reveal evolutionary mosaicism and the fate of nucleomorphs.</title>
        <authorList>
            <consortium name="DOE Joint Genome Institute"/>
            <person name="Curtis B.A."/>
            <person name="Tanifuji G."/>
            <person name="Burki F."/>
            <person name="Gruber A."/>
            <person name="Irimia M."/>
            <person name="Maruyama S."/>
            <person name="Arias M.C."/>
            <person name="Ball S.G."/>
            <person name="Gile G.H."/>
            <person name="Hirakawa Y."/>
            <person name="Hopkins J.F."/>
            <person name="Kuo A."/>
            <person name="Rensing S.A."/>
            <person name="Schmutz J."/>
            <person name="Symeonidi A."/>
            <person name="Elias M."/>
            <person name="Eveleigh R.J."/>
            <person name="Herman E.K."/>
            <person name="Klute M.J."/>
            <person name="Nakayama T."/>
            <person name="Obornik M."/>
            <person name="Reyes-Prieto A."/>
            <person name="Armbrust E.V."/>
            <person name="Aves S.J."/>
            <person name="Beiko R.G."/>
            <person name="Coutinho P."/>
            <person name="Dacks J.B."/>
            <person name="Durnford D.G."/>
            <person name="Fast N.M."/>
            <person name="Green B.R."/>
            <person name="Grisdale C.J."/>
            <person name="Hempel F."/>
            <person name="Henrissat B."/>
            <person name="Hoppner M.P."/>
            <person name="Ishida K."/>
            <person name="Kim E."/>
            <person name="Koreny L."/>
            <person name="Kroth P.G."/>
            <person name="Liu Y."/>
            <person name="Malik S.B."/>
            <person name="Maier U.G."/>
            <person name="McRose D."/>
            <person name="Mock T."/>
            <person name="Neilson J.A."/>
            <person name="Onodera N.T."/>
            <person name="Poole A.M."/>
            <person name="Pritham E.J."/>
            <person name="Richards T.A."/>
            <person name="Rocap G."/>
            <person name="Roy S.W."/>
            <person name="Sarai C."/>
            <person name="Schaack S."/>
            <person name="Shirato S."/>
            <person name="Slamovits C.H."/>
            <person name="Spencer D.F."/>
            <person name="Suzuki S."/>
            <person name="Worden A.Z."/>
            <person name="Zauner S."/>
            <person name="Barry K."/>
            <person name="Bell C."/>
            <person name="Bharti A.K."/>
            <person name="Crow J.A."/>
            <person name="Grimwood J."/>
            <person name="Kramer R."/>
            <person name="Lindquist E."/>
            <person name="Lucas S."/>
            <person name="Salamov A."/>
            <person name="McFadden G.I."/>
            <person name="Lane C.E."/>
            <person name="Keeling P.J."/>
            <person name="Gray M.W."/>
            <person name="Grigoriev I.V."/>
            <person name="Archibald J.M."/>
        </authorList>
    </citation>
    <scope>NUCLEOTIDE SEQUENCE</scope>
    <source>
        <strain evidence="7">CCMP2712</strain>
    </source>
</reference>
<feature type="region of interest" description="Disordered" evidence="3">
    <location>
        <begin position="581"/>
        <end position="606"/>
    </location>
</feature>
<evidence type="ECO:0000256" key="2">
    <source>
        <dbReference type="ARBA" id="ARBA00022737"/>
    </source>
</evidence>
<dbReference type="InterPro" id="IPR056737">
    <property type="entry name" value="Beta-prop_ATRN-MKLN-like"/>
</dbReference>